<organism evidence="1 2">
    <name type="scientific">Nemania bipapillata</name>
    <dbReference type="NCBI Taxonomy" id="110536"/>
    <lineage>
        <taxon>Eukaryota</taxon>
        <taxon>Fungi</taxon>
        <taxon>Dikarya</taxon>
        <taxon>Ascomycota</taxon>
        <taxon>Pezizomycotina</taxon>
        <taxon>Sordariomycetes</taxon>
        <taxon>Xylariomycetidae</taxon>
        <taxon>Xylariales</taxon>
        <taxon>Xylariaceae</taxon>
        <taxon>Nemania</taxon>
    </lineage>
</organism>
<dbReference type="EMBL" id="JAPESX010000308">
    <property type="protein sequence ID" value="KAJ8121996.1"/>
    <property type="molecule type" value="Genomic_DNA"/>
</dbReference>
<evidence type="ECO:0000313" key="2">
    <source>
        <dbReference type="Proteomes" id="UP001153334"/>
    </source>
</evidence>
<comment type="caution">
    <text evidence="1">The sequence shown here is derived from an EMBL/GenBank/DDBJ whole genome shotgun (WGS) entry which is preliminary data.</text>
</comment>
<accession>A0ACC2J3L3</accession>
<gene>
    <name evidence="1" type="ORF">ONZ43_g1694</name>
</gene>
<protein>
    <submittedName>
        <fullName evidence="1">Uncharacterized protein</fullName>
    </submittedName>
</protein>
<sequence length="419" mass="46500">MATCGMRMTKVWVIKSGEVLHSFTSPQRPVDIEFDGGMLLVASDKNYLARWDLESNAAAKQEKPWGDSPEPSSTPLRRPPCAVTVSISHKMISIAYSEQAIALWDMEEDAYSGSCGKKLSSGETSTHVVVALAFNPNPNIGLLAVAYLDGDLALLDPFADQQVECFRANCQTLAASPNGRLLAAGGVDDIIHIYEFDMFKLVYRDSLRIADIRGAQCTVWEPATLLRESLSDGSSGTTSASIVDTVFLEAKSKISAMLTAVSLCTLYSHNSPVHLLAWCQQRSTLLSVDASNRIFSYNIEKSPNQGWLVALIFQSQLKSEKAIVDIFVGEAAGKFVVSTRELGHLFSMDGTHEEERTYQGMPRIRKWFFYPRLWGHMVCADNFQAYIYFWTDWSKVEPFSLSIDCYSSQLKSLTPYSLG</sequence>
<proteinExistence type="predicted"/>
<reference evidence="1" key="1">
    <citation type="submission" date="2022-11" db="EMBL/GenBank/DDBJ databases">
        <title>Genome Sequence of Nemania bipapillata.</title>
        <authorList>
            <person name="Buettner E."/>
        </authorList>
    </citation>
    <scope>NUCLEOTIDE SEQUENCE</scope>
    <source>
        <strain evidence="1">CP14</strain>
    </source>
</reference>
<dbReference type="Proteomes" id="UP001153334">
    <property type="component" value="Unassembled WGS sequence"/>
</dbReference>
<evidence type="ECO:0000313" key="1">
    <source>
        <dbReference type="EMBL" id="KAJ8121996.1"/>
    </source>
</evidence>
<keyword evidence="2" id="KW-1185">Reference proteome</keyword>
<name>A0ACC2J3L3_9PEZI</name>